<reference evidence="9 10" key="1">
    <citation type="journal article" date="2011" name="Proc. Natl. Acad. Sci. U.S.A.">
        <title>Evolutionary erosion of yeast sex chromosomes by mating-type switching accidents.</title>
        <authorList>
            <person name="Gordon J.L."/>
            <person name="Armisen D."/>
            <person name="Proux-Wera E."/>
            <person name="Oheigeartaigh S.S."/>
            <person name="Byrne K.P."/>
            <person name="Wolfe K.H."/>
        </authorList>
    </citation>
    <scope>NUCLEOTIDE SEQUENCE [LARGE SCALE GENOMIC DNA]</scope>
    <source>
        <strain evidence="10">ATCC 34711 / CBS 6284 / DSM 70876 / NBRC 10599 / NRRL Y-10934 / UCD 77-7</strain>
    </source>
</reference>
<dbReference type="GO" id="GO:0004032">
    <property type="term" value="F:aldose reductase (NADPH) activity"/>
    <property type="evidence" value="ECO:0007669"/>
    <property type="project" value="UniProtKB-ARBA"/>
</dbReference>
<keyword evidence="3" id="KW-0963">Cytoplasm</keyword>
<dbReference type="InterPro" id="IPR020471">
    <property type="entry name" value="AKR"/>
</dbReference>
<dbReference type="FunFam" id="3.20.20.100:FF:000018">
    <property type="entry name" value="Glycerol dehydrogenase Gcy1"/>
    <property type="match status" value="1"/>
</dbReference>
<dbReference type="InParanoid" id="I2GWE1"/>
<dbReference type="InterPro" id="IPR018170">
    <property type="entry name" value="Aldo/ket_reductase_CS"/>
</dbReference>
<evidence type="ECO:0000256" key="6">
    <source>
        <dbReference type="PIRSR" id="PIRSR000097-2"/>
    </source>
</evidence>
<feature type="binding site" evidence="6">
    <location>
        <position position="112"/>
    </location>
    <ligand>
        <name>substrate</name>
    </ligand>
</feature>
<comment type="similarity">
    <text evidence="2">Belongs to the aldo/keto reductase family.</text>
</comment>
<dbReference type="GeneID" id="14492982"/>
<dbReference type="GO" id="GO:0006066">
    <property type="term" value="P:alcohol metabolic process"/>
    <property type="evidence" value="ECO:0007669"/>
    <property type="project" value="UniProtKB-ARBA"/>
</dbReference>
<evidence type="ECO:0000256" key="3">
    <source>
        <dbReference type="ARBA" id="ARBA00022490"/>
    </source>
</evidence>
<comment type="subcellular location">
    <subcellularLocation>
        <location evidence="1">Cytoplasm</location>
    </subcellularLocation>
</comment>
<dbReference type="GO" id="GO:0019568">
    <property type="term" value="P:arabinose catabolic process"/>
    <property type="evidence" value="ECO:0007669"/>
    <property type="project" value="UniProtKB-ARBA"/>
</dbReference>
<dbReference type="AlphaFoldDB" id="I2GWE1"/>
<dbReference type="eggNOG" id="KOG1577">
    <property type="taxonomic scope" value="Eukaryota"/>
</dbReference>
<dbReference type="PRINTS" id="PR00069">
    <property type="entry name" value="ALDKETRDTASE"/>
</dbReference>
<evidence type="ECO:0000259" key="8">
    <source>
        <dbReference type="Pfam" id="PF00248"/>
    </source>
</evidence>
<dbReference type="PANTHER" id="PTHR11732">
    <property type="entry name" value="ALDO/KETO REDUCTASE"/>
    <property type="match status" value="1"/>
</dbReference>
<dbReference type="Pfam" id="PF00248">
    <property type="entry name" value="Aldo_ket_red"/>
    <property type="match status" value="1"/>
</dbReference>
<evidence type="ECO:0000256" key="1">
    <source>
        <dbReference type="ARBA" id="ARBA00004496"/>
    </source>
</evidence>
<proteinExistence type="inferred from homology"/>
<evidence type="ECO:0000256" key="2">
    <source>
        <dbReference type="ARBA" id="ARBA00007905"/>
    </source>
</evidence>
<dbReference type="GO" id="GO:0042180">
    <property type="term" value="P:ketone metabolic process"/>
    <property type="evidence" value="ECO:0007669"/>
    <property type="project" value="UniProtKB-ARBA"/>
</dbReference>
<evidence type="ECO:0000313" key="9">
    <source>
        <dbReference type="EMBL" id="CCH58443.1"/>
    </source>
</evidence>
<dbReference type="PROSITE" id="PS00062">
    <property type="entry name" value="ALDOKETO_REDUCTASE_2"/>
    <property type="match status" value="1"/>
</dbReference>
<dbReference type="Gene3D" id="3.20.20.100">
    <property type="entry name" value="NADP-dependent oxidoreductase domain"/>
    <property type="match status" value="1"/>
</dbReference>
<evidence type="ECO:0000256" key="5">
    <source>
        <dbReference type="PIRSR" id="PIRSR000097-1"/>
    </source>
</evidence>
<dbReference type="RefSeq" id="XP_004177962.1">
    <property type="nucleotide sequence ID" value="XM_004177914.1"/>
</dbReference>
<evidence type="ECO:0000256" key="4">
    <source>
        <dbReference type="ARBA" id="ARBA00023002"/>
    </source>
</evidence>
<feature type="active site" description="Proton donor" evidence="5">
    <location>
        <position position="56"/>
    </location>
</feature>
<accession>I2GWE1</accession>
<dbReference type="PROSITE" id="PS00798">
    <property type="entry name" value="ALDOKETO_REDUCTASE_1"/>
    <property type="match status" value="1"/>
</dbReference>
<protein>
    <recommendedName>
        <fullName evidence="8">NADP-dependent oxidoreductase domain-containing protein</fullName>
    </recommendedName>
</protein>
<name>I2GWE1_HENB6</name>
<dbReference type="KEGG" id="tbl:TBLA_0A06510"/>
<dbReference type="Proteomes" id="UP000002866">
    <property type="component" value="Chromosome 1"/>
</dbReference>
<dbReference type="InterPro" id="IPR023210">
    <property type="entry name" value="NADP_OxRdtase_dom"/>
</dbReference>
<feature type="domain" description="NADP-dependent oxidoreductase" evidence="8">
    <location>
        <begin position="23"/>
        <end position="292"/>
    </location>
</feature>
<dbReference type="InterPro" id="IPR036812">
    <property type="entry name" value="NAD(P)_OxRdtase_dom_sf"/>
</dbReference>
<feature type="site" description="Lowers pKa of active site Tyr" evidence="7">
    <location>
        <position position="81"/>
    </location>
</feature>
<dbReference type="SUPFAM" id="SSF51430">
    <property type="entry name" value="NAD(P)-linked oxidoreductase"/>
    <property type="match status" value="1"/>
</dbReference>
<gene>
    <name evidence="9" type="primary">TBLA0A06510</name>
    <name evidence="9" type="ORF">TBLA_0A06510</name>
</gene>
<dbReference type="EMBL" id="HE806316">
    <property type="protein sequence ID" value="CCH58443.1"/>
    <property type="molecule type" value="Genomic_DNA"/>
</dbReference>
<evidence type="ECO:0000313" key="10">
    <source>
        <dbReference type="Proteomes" id="UP000002866"/>
    </source>
</evidence>
<dbReference type="HOGENOM" id="CLU_023205_0_0_1"/>
<dbReference type="GO" id="GO:0034599">
    <property type="term" value="P:cellular response to oxidative stress"/>
    <property type="evidence" value="ECO:0007669"/>
    <property type="project" value="UniProtKB-ARBA"/>
</dbReference>
<dbReference type="PIRSF" id="PIRSF000097">
    <property type="entry name" value="AKR"/>
    <property type="match status" value="1"/>
</dbReference>
<dbReference type="GO" id="GO:0042843">
    <property type="term" value="P:D-xylose catabolic process"/>
    <property type="evidence" value="ECO:0007669"/>
    <property type="project" value="UniProtKB-ARBA"/>
</dbReference>
<dbReference type="OrthoDB" id="416253at2759"/>
<organism evidence="9 10">
    <name type="scientific">Henningerozyma blattae (strain ATCC 34711 / CBS 6284 / DSM 70876 / NBRC 10599 / NRRL Y-10934 / UCD 77-7)</name>
    <name type="common">Yeast</name>
    <name type="synonym">Tetrapisispora blattae</name>
    <dbReference type="NCBI Taxonomy" id="1071380"/>
    <lineage>
        <taxon>Eukaryota</taxon>
        <taxon>Fungi</taxon>
        <taxon>Dikarya</taxon>
        <taxon>Ascomycota</taxon>
        <taxon>Saccharomycotina</taxon>
        <taxon>Saccharomycetes</taxon>
        <taxon>Saccharomycetales</taxon>
        <taxon>Saccharomycetaceae</taxon>
        <taxon>Henningerozyma</taxon>
    </lineage>
</organism>
<keyword evidence="4" id="KW-0560">Oxidoreductase</keyword>
<dbReference type="FunCoup" id="I2GWE1">
    <property type="interactions" value="464"/>
</dbReference>
<dbReference type="GO" id="GO:0005737">
    <property type="term" value="C:cytoplasm"/>
    <property type="evidence" value="ECO:0007669"/>
    <property type="project" value="UniProtKB-SubCell"/>
</dbReference>
<dbReference type="STRING" id="1071380.I2GWE1"/>
<keyword evidence="10" id="KW-1185">Reference proteome</keyword>
<evidence type="ECO:0000256" key="7">
    <source>
        <dbReference type="PIRSR" id="PIRSR000097-3"/>
    </source>
</evidence>
<dbReference type="OMA" id="HVVISWH"/>
<sequence>MPAQLKNSDTYVTLNNGEKIPSVGLGTWKSQENDGYNSVIYALKAGYRHIDTAAIYRNEGEVGRAIKDSGVPRDQIFITTKLWCTEFQNPKRALESSLKRLGLDYVDLYLMHWPVVLNPRYIKDDDYLVVPRLPDGTRDVDMETWDYIKTWELVQELPATGLTRSVGVSNFSINNLEKVLSSPGNKLTPAVNQVELHPLLPQFELQKYCDSKKIKLEAYSPFGSDNAPNLKQKTIVDIAAKNGVSPAQVITSWIVQRDIVVLPKSVHEERVISNFKVFDLSKEDIAEIDALAKVNGEKRINKPDWDPFPVFE</sequence>